<dbReference type="SUPFAM" id="SSF103473">
    <property type="entry name" value="MFS general substrate transporter"/>
    <property type="match status" value="1"/>
</dbReference>
<feature type="transmembrane region" description="Helical" evidence="5">
    <location>
        <begin position="282"/>
        <end position="302"/>
    </location>
</feature>
<dbReference type="PANTHER" id="PTHR23546">
    <property type="entry name" value="TRANSPORT PROTEIN"/>
    <property type="match status" value="1"/>
</dbReference>
<evidence type="ECO:0000259" key="6">
    <source>
        <dbReference type="PROSITE" id="PS50850"/>
    </source>
</evidence>
<sequence length="421" mass="42330">MAEPSPGPQAAAPAEGAGAAAASPVRRGVIALLLGAVLAGFTAQQLLNPVLAPLSREVHLSEFQLGLVITAAAVAFTLASLIWGRMCDRWGHRVVLLTGLVLSALGLAAFAAVAAWALAGPRPIPAVLTAMILTRSLLFGAGIGAVPVAVLAYVSRATAGEAARTKAVSRVGAASALALVLGPGLGGALAVVTLLAPLYLAPAVLAVITVAVAIAVPRPARSGGPPAADRDAKRPGGLSPFDQRLRRYLLAGFLIFLSLGVMQIVLGFLFQDRLGLDATAAAGTVGAAGFATGLVLVAVQGVLVPRIGWGPVRLLRVGTPLAAVGFVVLALGDTFWSMTAGLMVVALGLGLAMPGYTTGATLRLRPTEQGAVAGLVNATNGATFIVGPLVGTWLYQFGPGHPIWVCAVLCVVAAASVVPRP</sequence>
<dbReference type="Gene3D" id="1.20.1250.20">
    <property type="entry name" value="MFS general substrate transporter like domains"/>
    <property type="match status" value="1"/>
</dbReference>
<accession>A0ABW1J338</accession>
<evidence type="ECO:0000256" key="2">
    <source>
        <dbReference type="ARBA" id="ARBA00022692"/>
    </source>
</evidence>
<proteinExistence type="predicted"/>
<feature type="transmembrane region" description="Helical" evidence="5">
    <location>
        <begin position="29"/>
        <end position="51"/>
    </location>
</feature>
<dbReference type="Proteomes" id="UP001596302">
    <property type="component" value="Unassembled WGS sequence"/>
</dbReference>
<keyword evidence="3 5" id="KW-1133">Transmembrane helix</keyword>
<evidence type="ECO:0000256" key="4">
    <source>
        <dbReference type="ARBA" id="ARBA00023136"/>
    </source>
</evidence>
<evidence type="ECO:0000256" key="3">
    <source>
        <dbReference type="ARBA" id="ARBA00022989"/>
    </source>
</evidence>
<name>A0ABW1J338_9PSEU</name>
<reference evidence="8" key="1">
    <citation type="journal article" date="2019" name="Int. J. Syst. Evol. Microbiol.">
        <title>The Global Catalogue of Microorganisms (GCM) 10K type strain sequencing project: providing services to taxonomists for standard genome sequencing and annotation.</title>
        <authorList>
            <consortium name="The Broad Institute Genomics Platform"/>
            <consortium name="The Broad Institute Genome Sequencing Center for Infectious Disease"/>
            <person name="Wu L."/>
            <person name="Ma J."/>
        </authorList>
    </citation>
    <scope>NUCLEOTIDE SEQUENCE [LARGE SCALE GENOMIC DNA]</scope>
    <source>
        <strain evidence="8">CCM 8391</strain>
    </source>
</reference>
<keyword evidence="4 5" id="KW-0472">Membrane</keyword>
<dbReference type="RefSeq" id="WP_379585273.1">
    <property type="nucleotide sequence ID" value="NZ_JBHSQW010000028.1"/>
</dbReference>
<feature type="transmembrane region" description="Helical" evidence="5">
    <location>
        <begin position="314"/>
        <end position="332"/>
    </location>
</feature>
<dbReference type="PANTHER" id="PTHR23546:SF1">
    <property type="entry name" value="MEMBRANE PROTEIN"/>
    <property type="match status" value="1"/>
</dbReference>
<feature type="transmembrane region" description="Helical" evidence="5">
    <location>
        <begin position="95"/>
        <end position="117"/>
    </location>
</feature>
<feature type="transmembrane region" description="Helical" evidence="5">
    <location>
        <begin position="198"/>
        <end position="216"/>
    </location>
</feature>
<evidence type="ECO:0000256" key="1">
    <source>
        <dbReference type="ARBA" id="ARBA00004651"/>
    </source>
</evidence>
<gene>
    <name evidence="7" type="ORF">ACFQE5_13610</name>
</gene>
<comment type="caution">
    <text evidence="7">The sequence shown here is derived from an EMBL/GenBank/DDBJ whole genome shotgun (WGS) entry which is preliminary data.</text>
</comment>
<keyword evidence="2 5" id="KW-0812">Transmembrane</keyword>
<protein>
    <submittedName>
        <fullName evidence="7">MFS transporter</fullName>
    </submittedName>
</protein>
<dbReference type="Pfam" id="PF07690">
    <property type="entry name" value="MFS_1"/>
    <property type="match status" value="1"/>
</dbReference>
<dbReference type="InterPro" id="IPR036259">
    <property type="entry name" value="MFS_trans_sf"/>
</dbReference>
<comment type="subcellular location">
    <subcellularLocation>
        <location evidence="1">Cell membrane</location>
        <topology evidence="1">Multi-pass membrane protein</topology>
    </subcellularLocation>
</comment>
<feature type="transmembrane region" description="Helical" evidence="5">
    <location>
        <begin position="371"/>
        <end position="395"/>
    </location>
</feature>
<dbReference type="EMBL" id="JBHSQW010000028">
    <property type="protein sequence ID" value="MFC5995249.1"/>
    <property type="molecule type" value="Genomic_DNA"/>
</dbReference>
<feature type="transmembrane region" description="Helical" evidence="5">
    <location>
        <begin position="338"/>
        <end position="359"/>
    </location>
</feature>
<dbReference type="InterPro" id="IPR011701">
    <property type="entry name" value="MFS"/>
</dbReference>
<dbReference type="PROSITE" id="PS50850">
    <property type="entry name" value="MFS"/>
    <property type="match status" value="1"/>
</dbReference>
<evidence type="ECO:0000256" key="5">
    <source>
        <dbReference type="SAM" id="Phobius"/>
    </source>
</evidence>
<feature type="transmembrane region" description="Helical" evidence="5">
    <location>
        <begin position="401"/>
        <end position="418"/>
    </location>
</feature>
<dbReference type="InterPro" id="IPR020846">
    <property type="entry name" value="MFS_dom"/>
</dbReference>
<feature type="transmembrane region" description="Helical" evidence="5">
    <location>
        <begin position="167"/>
        <end position="192"/>
    </location>
</feature>
<evidence type="ECO:0000313" key="7">
    <source>
        <dbReference type="EMBL" id="MFC5995249.1"/>
    </source>
</evidence>
<feature type="domain" description="Major facilitator superfamily (MFS) profile" evidence="6">
    <location>
        <begin position="28"/>
        <end position="421"/>
    </location>
</feature>
<feature type="transmembrane region" description="Helical" evidence="5">
    <location>
        <begin position="248"/>
        <end position="270"/>
    </location>
</feature>
<keyword evidence="8" id="KW-1185">Reference proteome</keyword>
<feature type="transmembrane region" description="Helical" evidence="5">
    <location>
        <begin position="137"/>
        <end position="155"/>
    </location>
</feature>
<evidence type="ECO:0000313" key="8">
    <source>
        <dbReference type="Proteomes" id="UP001596302"/>
    </source>
</evidence>
<organism evidence="7 8">
    <name type="scientific">Pseudonocardia hispaniensis</name>
    <dbReference type="NCBI Taxonomy" id="904933"/>
    <lineage>
        <taxon>Bacteria</taxon>
        <taxon>Bacillati</taxon>
        <taxon>Actinomycetota</taxon>
        <taxon>Actinomycetes</taxon>
        <taxon>Pseudonocardiales</taxon>
        <taxon>Pseudonocardiaceae</taxon>
        <taxon>Pseudonocardia</taxon>
    </lineage>
</organism>
<feature type="transmembrane region" description="Helical" evidence="5">
    <location>
        <begin position="63"/>
        <end position="83"/>
    </location>
</feature>